<name>D7FQV4_ECTSI</name>
<keyword evidence="1 3" id="KW-0378">Hydrolase</keyword>
<evidence type="ECO:0000313" key="3">
    <source>
        <dbReference type="EMBL" id="CBJ30664.1"/>
    </source>
</evidence>
<dbReference type="PANTHER" id="PTHR36845">
    <property type="entry name" value="HYDROLASE, PUTATIVE (AFU_ORTHOLOGUE AFUA_7G05090)-RELATED"/>
    <property type="match status" value="1"/>
</dbReference>
<dbReference type="SUPFAM" id="SSF48208">
    <property type="entry name" value="Six-hairpin glycosidases"/>
    <property type="match status" value="1"/>
</dbReference>
<dbReference type="GO" id="GO:0000272">
    <property type="term" value="P:polysaccharide catabolic process"/>
    <property type="evidence" value="ECO:0007669"/>
    <property type="project" value="TreeGrafter"/>
</dbReference>
<dbReference type="eggNOG" id="ENOG502S3MN">
    <property type="taxonomic scope" value="Eukaryota"/>
</dbReference>
<proteinExistence type="inferred from homology"/>
<dbReference type="GO" id="GO:0052757">
    <property type="term" value="F:chondroitin hydrolase activity"/>
    <property type="evidence" value="ECO:0007669"/>
    <property type="project" value="TreeGrafter"/>
</dbReference>
<dbReference type="Pfam" id="PF07470">
    <property type="entry name" value="Glyco_hydro_88"/>
    <property type="match status" value="1"/>
</dbReference>
<dbReference type="InterPro" id="IPR052369">
    <property type="entry name" value="UG_Glycosaminoglycan_Hydrolase"/>
</dbReference>
<organism evidence="3 4">
    <name type="scientific">Ectocarpus siliculosus</name>
    <name type="common">Brown alga</name>
    <name type="synonym">Conferva siliculosa</name>
    <dbReference type="NCBI Taxonomy" id="2880"/>
    <lineage>
        <taxon>Eukaryota</taxon>
        <taxon>Sar</taxon>
        <taxon>Stramenopiles</taxon>
        <taxon>Ochrophyta</taxon>
        <taxon>PX clade</taxon>
        <taxon>Phaeophyceae</taxon>
        <taxon>Ectocarpales</taxon>
        <taxon>Ectocarpaceae</taxon>
        <taxon>Ectocarpus</taxon>
    </lineage>
</organism>
<dbReference type="InterPro" id="IPR010905">
    <property type="entry name" value="Glyco_hydro_88"/>
</dbReference>
<dbReference type="InterPro" id="IPR012341">
    <property type="entry name" value="6hp_glycosidase-like_sf"/>
</dbReference>
<evidence type="ECO:0000256" key="1">
    <source>
        <dbReference type="ARBA" id="ARBA00022801"/>
    </source>
</evidence>
<evidence type="ECO:0000256" key="2">
    <source>
        <dbReference type="ARBA" id="ARBA00038358"/>
    </source>
</evidence>
<dbReference type="OrthoDB" id="2317065at2759"/>
<sequence length="613" mass="65522">MVAGMFWYQYEATCASKWKTYAEDIQEGLEGVELLDDNDLGFQTLNSFGLGYRLVGKGSFKERTLAGAESLYDFRYASNIPAFWSWKKPSKEPQWERAVNVDMIMNMEIMLWAANNGGDTDYSDAVENHADTTWADLVREDYSTYHVADYDPSTGDLEDKGTYQGWQDDSTWSRGQAWAVYGFAMVHRYLKDERFLDRSILTLGYFVDNLPDDNVPYADFDAPENSDNPKDSSATAIVASALFELFELTGEPTYLEKAQEFLSSLLLSSTYFDSSATDGWQALLRESAAAWGEDSVGSVTGDYFLLEAMVRYKTMAPSIILRDEEEASTTDDELSLEFSGSDLDGDVDLSGLSAESPIIIWFGVTLTNTDMVPQSLTLESGSSSATVDIDEPDDGWSSGENRVSFSVESGSFSGLSTIDGVTFVFDALSSDSTDATVDYLVVGHQLKTSLETCEACDSTTDDDFTTDEVETCSNGLEGIEGNGVVCCPLECNQCGGTGCTMSGSAAGLGSESCCGGGIKASGAYCDDTNEAPCIIGSRPTTVETCSNGLEGIDGNGVVCCPLECNQCGGTGCTTSGSAAGLGSESCCGGGIKASGAYCDDTNEAPCIIGSSSG</sequence>
<gene>
    <name evidence="3" type="primary">UGL5</name>
    <name evidence="3" type="ORF">Esi_0209_0007</name>
</gene>
<dbReference type="InterPro" id="IPR008928">
    <property type="entry name" value="6-hairpin_glycosidase_sf"/>
</dbReference>
<keyword evidence="4" id="KW-1185">Reference proteome</keyword>
<reference evidence="3 4" key="1">
    <citation type="journal article" date="2010" name="Nature">
        <title>The Ectocarpus genome and the independent evolution of multicellularity in brown algae.</title>
        <authorList>
            <person name="Cock J.M."/>
            <person name="Sterck L."/>
            <person name="Rouze P."/>
            <person name="Scornet D."/>
            <person name="Allen A.E."/>
            <person name="Amoutzias G."/>
            <person name="Anthouard V."/>
            <person name="Artiguenave F."/>
            <person name="Aury J.M."/>
            <person name="Badger J.H."/>
            <person name="Beszteri B."/>
            <person name="Billiau K."/>
            <person name="Bonnet E."/>
            <person name="Bothwell J.H."/>
            <person name="Bowler C."/>
            <person name="Boyen C."/>
            <person name="Brownlee C."/>
            <person name="Carrano C.J."/>
            <person name="Charrier B."/>
            <person name="Cho G.Y."/>
            <person name="Coelho S.M."/>
            <person name="Collen J."/>
            <person name="Corre E."/>
            <person name="Da Silva C."/>
            <person name="Delage L."/>
            <person name="Delaroque N."/>
            <person name="Dittami S.M."/>
            <person name="Doulbeau S."/>
            <person name="Elias M."/>
            <person name="Farnham G."/>
            <person name="Gachon C.M."/>
            <person name="Gschloessl B."/>
            <person name="Heesch S."/>
            <person name="Jabbari K."/>
            <person name="Jubin C."/>
            <person name="Kawai H."/>
            <person name="Kimura K."/>
            <person name="Kloareg B."/>
            <person name="Kupper F.C."/>
            <person name="Lang D."/>
            <person name="Le Bail A."/>
            <person name="Leblanc C."/>
            <person name="Lerouge P."/>
            <person name="Lohr M."/>
            <person name="Lopez P.J."/>
            <person name="Martens C."/>
            <person name="Maumus F."/>
            <person name="Michel G."/>
            <person name="Miranda-Saavedra D."/>
            <person name="Morales J."/>
            <person name="Moreau H."/>
            <person name="Motomura T."/>
            <person name="Nagasato C."/>
            <person name="Napoli C.A."/>
            <person name="Nelson D.R."/>
            <person name="Nyvall-Collen P."/>
            <person name="Peters A.F."/>
            <person name="Pommier C."/>
            <person name="Potin P."/>
            <person name="Poulain J."/>
            <person name="Quesneville H."/>
            <person name="Read B."/>
            <person name="Rensing S.A."/>
            <person name="Ritter A."/>
            <person name="Rousvoal S."/>
            <person name="Samanta M."/>
            <person name="Samson G."/>
            <person name="Schroeder D.C."/>
            <person name="Segurens B."/>
            <person name="Strittmatter M."/>
            <person name="Tonon T."/>
            <person name="Tregear J.W."/>
            <person name="Valentin K."/>
            <person name="von Dassow P."/>
            <person name="Yamagishi T."/>
            <person name="Van de Peer Y."/>
            <person name="Wincker P."/>
        </authorList>
    </citation>
    <scope>NUCLEOTIDE SEQUENCE [LARGE SCALE GENOMIC DNA]</scope>
    <source>
        <strain evidence="4">Ec32 / CCAP1310/4</strain>
    </source>
</reference>
<evidence type="ECO:0000313" key="4">
    <source>
        <dbReference type="Proteomes" id="UP000002630"/>
    </source>
</evidence>
<dbReference type="EMBL" id="FN648386">
    <property type="protein sequence ID" value="CBJ30664.1"/>
    <property type="molecule type" value="Genomic_DNA"/>
</dbReference>
<accession>D7FQV4</accession>
<dbReference type="AlphaFoldDB" id="D7FQV4"/>
<dbReference type="Gene3D" id="1.50.10.10">
    <property type="match status" value="1"/>
</dbReference>
<dbReference type="Proteomes" id="UP000002630">
    <property type="component" value="Linkage Group LG15"/>
</dbReference>
<dbReference type="STRING" id="2880.D7FQV4"/>
<dbReference type="EMBL" id="FN649740">
    <property type="protein sequence ID" value="CBJ30664.1"/>
    <property type="molecule type" value="Genomic_DNA"/>
</dbReference>
<dbReference type="PANTHER" id="PTHR36845:SF1">
    <property type="entry name" value="HYDROLASE, PUTATIVE (AFU_ORTHOLOGUE AFUA_7G05090)-RELATED"/>
    <property type="match status" value="1"/>
</dbReference>
<dbReference type="InParanoid" id="D7FQV4"/>
<comment type="similarity">
    <text evidence="2">Belongs to the glycosyl hydrolase 88 family.</text>
</comment>
<protein>
    <submittedName>
        <fullName evidence="3">Unsaturated glucuronyl hydrolase, family GH88</fullName>
    </submittedName>
</protein>